<comment type="caution">
    <text evidence="3">The sequence shown here is derived from an EMBL/GenBank/DDBJ whole genome shotgun (WGS) entry which is preliminary data.</text>
</comment>
<dbReference type="Proteomes" id="UP000215563">
    <property type="component" value="Unassembled WGS sequence"/>
</dbReference>
<dbReference type="PANTHER" id="PTHR33745">
    <property type="entry name" value="RSBT ANTAGONIST PROTEIN RSBS-RELATED"/>
    <property type="match status" value="1"/>
</dbReference>
<protein>
    <submittedName>
        <fullName evidence="3">Anti-anti-sigma factor</fullName>
    </submittedName>
</protein>
<dbReference type="Pfam" id="PF01740">
    <property type="entry name" value="STAS"/>
    <property type="match status" value="1"/>
</dbReference>
<dbReference type="RefSeq" id="WP_039795800.1">
    <property type="nucleotide sequence ID" value="NZ_KB913032.1"/>
</dbReference>
<accession>A0A229RIE4</accession>
<evidence type="ECO:0000259" key="2">
    <source>
        <dbReference type="PROSITE" id="PS50801"/>
    </source>
</evidence>
<evidence type="ECO:0000313" key="4">
    <source>
        <dbReference type="Proteomes" id="UP000215563"/>
    </source>
</evidence>
<dbReference type="OrthoDB" id="9800154at2"/>
<dbReference type="CDD" id="cd07041">
    <property type="entry name" value="STAS_RsbR_RsbS_like"/>
    <property type="match status" value="1"/>
</dbReference>
<dbReference type="InterPro" id="IPR025751">
    <property type="entry name" value="RsbRD_N_dom"/>
</dbReference>
<keyword evidence="4" id="KW-1185">Reference proteome</keyword>
<dbReference type="InterPro" id="IPR002645">
    <property type="entry name" value="STAS_dom"/>
</dbReference>
<gene>
    <name evidence="3" type="ORF">CFP75_27860</name>
</gene>
<evidence type="ECO:0000256" key="1">
    <source>
        <dbReference type="ARBA" id="ARBA00022553"/>
    </source>
</evidence>
<dbReference type="Gene3D" id="3.30.750.24">
    <property type="entry name" value="STAS domain"/>
    <property type="match status" value="1"/>
</dbReference>
<dbReference type="AlphaFoldDB" id="A0A229RIE4"/>
<dbReference type="PROSITE" id="PS50801">
    <property type="entry name" value="STAS"/>
    <property type="match status" value="1"/>
</dbReference>
<dbReference type="EMBL" id="NMQU01000090">
    <property type="protein sequence ID" value="OXM46438.1"/>
    <property type="molecule type" value="Genomic_DNA"/>
</dbReference>
<name>A0A229RIE4_AMYAL</name>
<feature type="domain" description="STAS" evidence="2">
    <location>
        <begin position="163"/>
        <end position="274"/>
    </location>
</feature>
<dbReference type="PANTHER" id="PTHR33745:SF3">
    <property type="entry name" value="RSBT CO-ANTAGONIST PROTEIN RSBRC"/>
    <property type="match status" value="1"/>
</dbReference>
<organism evidence="3 4">
    <name type="scientific">Amycolatopsis alba DSM 44262</name>
    <dbReference type="NCBI Taxonomy" id="1125972"/>
    <lineage>
        <taxon>Bacteria</taxon>
        <taxon>Bacillati</taxon>
        <taxon>Actinomycetota</taxon>
        <taxon>Actinomycetes</taxon>
        <taxon>Pseudonocardiales</taxon>
        <taxon>Pseudonocardiaceae</taxon>
        <taxon>Amycolatopsis</taxon>
    </lineage>
</organism>
<dbReference type="InterPro" id="IPR036513">
    <property type="entry name" value="STAS_dom_sf"/>
</dbReference>
<proteinExistence type="predicted"/>
<dbReference type="InterPro" id="IPR051932">
    <property type="entry name" value="Bact_StressResp_Reg"/>
</dbReference>
<dbReference type="Pfam" id="PF14361">
    <property type="entry name" value="RsbRD_N"/>
    <property type="match status" value="1"/>
</dbReference>
<evidence type="ECO:0000313" key="3">
    <source>
        <dbReference type="EMBL" id="OXM46438.1"/>
    </source>
</evidence>
<reference evidence="3 4" key="1">
    <citation type="submission" date="2017-07" db="EMBL/GenBank/DDBJ databases">
        <title>Amycolatopsis alba DSM 44262 Genome sequencing and assembly.</title>
        <authorList>
            <person name="Kaur N."/>
            <person name="Mayilraj S."/>
        </authorList>
    </citation>
    <scope>NUCLEOTIDE SEQUENCE [LARGE SCALE GENOMIC DNA]</scope>
    <source>
        <strain evidence="3 4">DSM 44262</strain>
    </source>
</reference>
<keyword evidence="1" id="KW-0597">Phosphoprotein</keyword>
<sequence length="289" mass="31709">MPETDDSAVRDLLSRIFDVGQEDLIDDWVRRQLTDSPAWTGEQELRREAKELLGALRGALDTELRLERIVDRDEAVRAALRGLSERRARAGAAPTSTAMAILGLKRTTLAAIESHTGDPEVRYRASLQVNRFLDAASLLTFSVYVEGREEIIRRQHQQMLELSTPVVRLWRQVLAVPLIGTLDSSRTQVVMNSLLEAIQAHEARVAIIDITGVSTVDTAVAQHLLQTVSAVRLMGAECLISGVRPSIAQTVTQLGIDLSHIETRGSLADALATAMRLIDDHSRPGVVTG</sequence>
<dbReference type="SUPFAM" id="SSF52091">
    <property type="entry name" value="SpoIIaa-like"/>
    <property type="match status" value="1"/>
</dbReference>